<feature type="compositionally biased region" description="Basic residues" evidence="1">
    <location>
        <begin position="126"/>
        <end position="136"/>
    </location>
</feature>
<keyword evidence="3" id="KW-1185">Reference proteome</keyword>
<dbReference type="AlphaFoldDB" id="A0A4S8MM82"/>
<dbReference type="OrthoDB" id="3061387at2759"/>
<organism evidence="2 3">
    <name type="scientific">Dendrothele bispora (strain CBS 962.96)</name>
    <dbReference type="NCBI Taxonomy" id="1314807"/>
    <lineage>
        <taxon>Eukaryota</taxon>
        <taxon>Fungi</taxon>
        <taxon>Dikarya</taxon>
        <taxon>Basidiomycota</taxon>
        <taxon>Agaricomycotina</taxon>
        <taxon>Agaricomycetes</taxon>
        <taxon>Agaricomycetidae</taxon>
        <taxon>Agaricales</taxon>
        <taxon>Agaricales incertae sedis</taxon>
        <taxon>Dendrothele</taxon>
    </lineage>
</organism>
<evidence type="ECO:0000256" key="1">
    <source>
        <dbReference type="SAM" id="MobiDB-lite"/>
    </source>
</evidence>
<evidence type="ECO:0000313" key="3">
    <source>
        <dbReference type="Proteomes" id="UP000297245"/>
    </source>
</evidence>
<feature type="region of interest" description="Disordered" evidence="1">
    <location>
        <begin position="121"/>
        <end position="150"/>
    </location>
</feature>
<feature type="region of interest" description="Disordered" evidence="1">
    <location>
        <begin position="165"/>
        <end position="189"/>
    </location>
</feature>
<reference evidence="2 3" key="1">
    <citation type="journal article" date="2019" name="Nat. Ecol. Evol.">
        <title>Megaphylogeny resolves global patterns of mushroom evolution.</title>
        <authorList>
            <person name="Varga T."/>
            <person name="Krizsan K."/>
            <person name="Foldi C."/>
            <person name="Dima B."/>
            <person name="Sanchez-Garcia M."/>
            <person name="Sanchez-Ramirez S."/>
            <person name="Szollosi G.J."/>
            <person name="Szarkandi J.G."/>
            <person name="Papp V."/>
            <person name="Albert L."/>
            <person name="Andreopoulos W."/>
            <person name="Angelini C."/>
            <person name="Antonin V."/>
            <person name="Barry K.W."/>
            <person name="Bougher N.L."/>
            <person name="Buchanan P."/>
            <person name="Buyck B."/>
            <person name="Bense V."/>
            <person name="Catcheside P."/>
            <person name="Chovatia M."/>
            <person name="Cooper J."/>
            <person name="Damon W."/>
            <person name="Desjardin D."/>
            <person name="Finy P."/>
            <person name="Geml J."/>
            <person name="Haridas S."/>
            <person name="Hughes K."/>
            <person name="Justo A."/>
            <person name="Karasinski D."/>
            <person name="Kautmanova I."/>
            <person name="Kiss B."/>
            <person name="Kocsube S."/>
            <person name="Kotiranta H."/>
            <person name="LaButti K.M."/>
            <person name="Lechner B.E."/>
            <person name="Liimatainen K."/>
            <person name="Lipzen A."/>
            <person name="Lukacs Z."/>
            <person name="Mihaltcheva S."/>
            <person name="Morgado L.N."/>
            <person name="Niskanen T."/>
            <person name="Noordeloos M.E."/>
            <person name="Ohm R.A."/>
            <person name="Ortiz-Santana B."/>
            <person name="Ovrebo C."/>
            <person name="Racz N."/>
            <person name="Riley R."/>
            <person name="Savchenko A."/>
            <person name="Shiryaev A."/>
            <person name="Soop K."/>
            <person name="Spirin V."/>
            <person name="Szebenyi C."/>
            <person name="Tomsovsky M."/>
            <person name="Tulloss R.E."/>
            <person name="Uehling J."/>
            <person name="Grigoriev I.V."/>
            <person name="Vagvolgyi C."/>
            <person name="Papp T."/>
            <person name="Martin F.M."/>
            <person name="Miettinen O."/>
            <person name="Hibbett D.S."/>
            <person name="Nagy L.G."/>
        </authorList>
    </citation>
    <scope>NUCLEOTIDE SEQUENCE [LARGE SCALE GENOMIC DNA]</scope>
    <source>
        <strain evidence="2 3">CBS 962.96</strain>
    </source>
</reference>
<feature type="compositionally biased region" description="Polar residues" evidence="1">
    <location>
        <begin position="12"/>
        <end position="25"/>
    </location>
</feature>
<gene>
    <name evidence="2" type="ORF">K435DRAFT_774635</name>
</gene>
<dbReference type="EMBL" id="ML179061">
    <property type="protein sequence ID" value="THV03988.1"/>
    <property type="molecule type" value="Genomic_DNA"/>
</dbReference>
<dbReference type="Proteomes" id="UP000297245">
    <property type="component" value="Unassembled WGS sequence"/>
</dbReference>
<sequence>MRVSSEFDDSENLNTQSQSYSGAYPTSYTGSDVYSTLPSGQVVLGAAHQEQGSSVGTSVTSPLSMTTKTAVSDLKTLPPLPLSTLTASDSKAELRRMRQQELARQMEAIQKEMKSLQLEAAERHASIKRAATRRDRRNGDDLGDGEEDVSKLKEQIRMMHQQITSLREQFQSPWAQGLSDEPPPGYSSR</sequence>
<protein>
    <submittedName>
        <fullName evidence="2">Uncharacterized protein</fullName>
    </submittedName>
</protein>
<evidence type="ECO:0000313" key="2">
    <source>
        <dbReference type="EMBL" id="THV03988.1"/>
    </source>
</evidence>
<name>A0A4S8MM82_DENBC</name>
<proteinExistence type="predicted"/>
<feature type="compositionally biased region" description="Acidic residues" evidence="1">
    <location>
        <begin position="1"/>
        <end position="11"/>
    </location>
</feature>
<accession>A0A4S8MM82</accession>
<feature type="compositionally biased region" description="Polar residues" evidence="1">
    <location>
        <begin position="165"/>
        <end position="174"/>
    </location>
</feature>
<feature type="region of interest" description="Disordered" evidence="1">
    <location>
        <begin position="1"/>
        <end position="25"/>
    </location>
</feature>